<reference evidence="5" key="1">
    <citation type="submission" date="2023-07" db="EMBL/GenBank/DDBJ databases">
        <title>30 novel species of actinomycetes from the DSMZ collection.</title>
        <authorList>
            <person name="Nouioui I."/>
        </authorList>
    </citation>
    <scope>NUCLEOTIDE SEQUENCE [LARGE SCALE GENOMIC DNA]</scope>
    <source>
        <strain evidence="5">DSM 41699</strain>
    </source>
</reference>
<dbReference type="PANTHER" id="PTHR16305:SF35">
    <property type="entry name" value="TRANSCRIPTIONAL ACTIVATOR DOMAIN"/>
    <property type="match status" value="1"/>
</dbReference>
<dbReference type="Proteomes" id="UP001183809">
    <property type="component" value="Unassembled WGS sequence"/>
</dbReference>
<protein>
    <submittedName>
        <fullName evidence="4">ATP-binding protein</fullName>
    </submittedName>
</protein>
<keyword evidence="2 4" id="KW-0067">ATP-binding</keyword>
<evidence type="ECO:0000256" key="2">
    <source>
        <dbReference type="ARBA" id="ARBA00022840"/>
    </source>
</evidence>
<dbReference type="PANTHER" id="PTHR16305">
    <property type="entry name" value="TESTICULAR SOLUBLE ADENYLYL CYCLASE"/>
    <property type="match status" value="1"/>
</dbReference>
<evidence type="ECO:0000313" key="4">
    <source>
        <dbReference type="EMBL" id="MDT0468141.1"/>
    </source>
</evidence>
<dbReference type="Gene3D" id="3.40.50.300">
    <property type="entry name" value="P-loop containing nucleotide triphosphate hydrolases"/>
    <property type="match status" value="1"/>
</dbReference>
<evidence type="ECO:0000259" key="3">
    <source>
        <dbReference type="Pfam" id="PF13191"/>
    </source>
</evidence>
<dbReference type="InterPro" id="IPR041664">
    <property type="entry name" value="AAA_16"/>
</dbReference>
<keyword evidence="1" id="KW-0547">Nucleotide-binding</keyword>
<evidence type="ECO:0000256" key="1">
    <source>
        <dbReference type="ARBA" id="ARBA00022741"/>
    </source>
</evidence>
<name>A0ABU2U4I6_9ACTN</name>
<dbReference type="EMBL" id="JAVREY010000067">
    <property type="protein sequence ID" value="MDT0468141.1"/>
    <property type="molecule type" value="Genomic_DNA"/>
</dbReference>
<dbReference type="SUPFAM" id="SSF52540">
    <property type="entry name" value="P-loop containing nucleoside triphosphate hydrolases"/>
    <property type="match status" value="1"/>
</dbReference>
<dbReference type="GO" id="GO:0005524">
    <property type="term" value="F:ATP binding"/>
    <property type="evidence" value="ECO:0007669"/>
    <property type="project" value="UniProtKB-KW"/>
</dbReference>
<comment type="caution">
    <text evidence="4">The sequence shown here is derived from an EMBL/GenBank/DDBJ whole genome shotgun (WGS) entry which is preliminary data.</text>
</comment>
<feature type="domain" description="Orc1-like AAA ATPase" evidence="3">
    <location>
        <begin position="9"/>
        <end position="171"/>
    </location>
</feature>
<accession>A0ABU2U4I6</accession>
<dbReference type="RefSeq" id="WP_311699587.1">
    <property type="nucleotide sequence ID" value="NZ_JAVREY010000067.1"/>
</dbReference>
<gene>
    <name evidence="4" type="ORF">RM764_35010</name>
</gene>
<dbReference type="Pfam" id="PF13191">
    <property type="entry name" value="AAA_16"/>
    <property type="match status" value="1"/>
</dbReference>
<evidence type="ECO:0000313" key="5">
    <source>
        <dbReference type="Proteomes" id="UP001183809"/>
    </source>
</evidence>
<proteinExistence type="predicted"/>
<organism evidence="4 5">
    <name type="scientific">Streptomyces gibsoniae</name>
    <dbReference type="NCBI Taxonomy" id="3075529"/>
    <lineage>
        <taxon>Bacteria</taxon>
        <taxon>Bacillati</taxon>
        <taxon>Actinomycetota</taxon>
        <taxon>Actinomycetes</taxon>
        <taxon>Kitasatosporales</taxon>
        <taxon>Streptomycetaceae</taxon>
        <taxon>Streptomyces</taxon>
    </lineage>
</organism>
<dbReference type="InterPro" id="IPR027417">
    <property type="entry name" value="P-loop_NTPase"/>
</dbReference>
<keyword evidence="5" id="KW-1185">Reference proteome</keyword>
<sequence length="193" mass="20601">MPTTDGTGLIGRHRETALLRSAVHDVLSGAGGGTAILLRGEASIGKTVLLDWVRTEARRRGCTTLRAVGCETEEGQAFGALHQVLGPLMERPSPAVSRHRREALESALGLRDAQPQSSFMIGAAALALLAEASRIRPVVLLLDDVQWIDTSSAAVFSFLCRRLAGLPMVIVSAGRPGARRPMAGRRGSWRSRS</sequence>